<accession>A0A8T7LYQ0</accession>
<reference evidence="2 4" key="1">
    <citation type="submission" date="2020-06" db="EMBL/GenBank/DDBJ databases">
        <title>Anoxygenic phototrophic Chloroflexota member uses a Type I reaction center.</title>
        <authorList>
            <person name="Tsuji J.M."/>
            <person name="Shaw N.A."/>
            <person name="Nagashima S."/>
            <person name="Venkiteswaran J."/>
            <person name="Schiff S.L."/>
            <person name="Hanada S."/>
            <person name="Tank M."/>
            <person name="Neufeld J.D."/>
        </authorList>
    </citation>
    <scope>NUCLEOTIDE SEQUENCE [LARGE SCALE GENOMIC DNA]</scope>
    <source>
        <strain evidence="2">L227-S17</strain>
    </source>
</reference>
<evidence type="ECO:0000313" key="5">
    <source>
        <dbReference type="Proteomes" id="UP001431572"/>
    </source>
</evidence>
<keyword evidence="1" id="KW-0472">Membrane</keyword>
<evidence type="ECO:0000313" key="4">
    <source>
        <dbReference type="Proteomes" id="UP000521676"/>
    </source>
</evidence>
<dbReference type="InterPro" id="IPR011011">
    <property type="entry name" value="Znf_FYVE_PHD"/>
</dbReference>
<protein>
    <recommendedName>
        <fullName evidence="6">DZANK-type domain-containing protein</fullName>
    </recommendedName>
</protein>
<dbReference type="SUPFAM" id="SSF57903">
    <property type="entry name" value="FYVE/PHD zinc finger"/>
    <property type="match status" value="1"/>
</dbReference>
<dbReference type="RefSeq" id="WP_341468277.1">
    <property type="nucleotide sequence ID" value="NZ_CP128399.1"/>
</dbReference>
<evidence type="ECO:0000313" key="2">
    <source>
        <dbReference type="EMBL" id="NWJ44500.1"/>
    </source>
</evidence>
<dbReference type="Proteomes" id="UP001431572">
    <property type="component" value="Chromosome 1"/>
</dbReference>
<keyword evidence="1" id="KW-1133">Transmembrane helix</keyword>
<evidence type="ECO:0000313" key="3">
    <source>
        <dbReference type="EMBL" id="WJW66393.1"/>
    </source>
</evidence>
<dbReference type="AlphaFoldDB" id="A0A8T7LYQ0"/>
<feature type="transmembrane region" description="Helical" evidence="1">
    <location>
        <begin position="265"/>
        <end position="290"/>
    </location>
</feature>
<evidence type="ECO:0000256" key="1">
    <source>
        <dbReference type="SAM" id="Phobius"/>
    </source>
</evidence>
<keyword evidence="1" id="KW-0812">Transmembrane</keyword>
<keyword evidence="5" id="KW-1185">Reference proteome</keyword>
<dbReference type="EMBL" id="JACATZ010000001">
    <property type="protein sequence ID" value="NWJ44500.1"/>
    <property type="molecule type" value="Genomic_DNA"/>
</dbReference>
<name>A0A8T7LYQ0_9CHLR</name>
<evidence type="ECO:0008006" key="6">
    <source>
        <dbReference type="Google" id="ProtNLM"/>
    </source>
</evidence>
<organism evidence="2 4">
    <name type="scientific">Candidatus Chlorohelix allophototropha</name>
    <dbReference type="NCBI Taxonomy" id="3003348"/>
    <lineage>
        <taxon>Bacteria</taxon>
        <taxon>Bacillati</taxon>
        <taxon>Chloroflexota</taxon>
        <taxon>Chloroflexia</taxon>
        <taxon>Candidatus Chloroheliales</taxon>
        <taxon>Candidatus Chloroheliaceae</taxon>
        <taxon>Candidatus Chlorohelix</taxon>
    </lineage>
</organism>
<sequence>MTQLIRENDKTVPVCTSCGTMLEAEQYLAELQIARCNSCKSLLRLVRRTTANNSALYPPGESKPTDFEWGKGVNGTRIFTELLEPLSYPNLYCPYCETINRAYGVESLACRFCGKALTQPCLNCQRPLYVLEYFCTACQADQHIAMKEIIANYTARYWYGVKMAKQGNWQEAVEALEIFFNPQYTIEKNQIEQARSIFLKHLAPSEKEREKGVKLYWHAKQNLQKSISPNARKWRRHKRWTGLALVGMLVLIPLVFFFLTEIFGISVIIVSVSLLVAVLVVLAIITNLGLV</sequence>
<proteinExistence type="predicted"/>
<reference evidence="3" key="2">
    <citation type="journal article" date="2024" name="Nature">
        <title>Anoxygenic phototroph of the Chloroflexota uses a type I reaction centre.</title>
        <authorList>
            <person name="Tsuji J.M."/>
            <person name="Shaw N.A."/>
            <person name="Nagashima S."/>
            <person name="Venkiteswaran J.J."/>
            <person name="Schiff S.L."/>
            <person name="Watanabe T."/>
            <person name="Fukui M."/>
            <person name="Hanada S."/>
            <person name="Tank M."/>
            <person name="Neufeld J.D."/>
        </authorList>
    </citation>
    <scope>NUCLEOTIDE SEQUENCE</scope>
    <source>
        <strain evidence="3">L227-S17</strain>
    </source>
</reference>
<feature type="transmembrane region" description="Helical" evidence="1">
    <location>
        <begin position="240"/>
        <end position="259"/>
    </location>
</feature>
<dbReference type="EMBL" id="CP128399">
    <property type="protein sequence ID" value="WJW66393.1"/>
    <property type="molecule type" value="Genomic_DNA"/>
</dbReference>
<dbReference type="Proteomes" id="UP000521676">
    <property type="component" value="Unassembled WGS sequence"/>
</dbReference>
<gene>
    <name evidence="2" type="ORF">HXX08_01340</name>
    <name evidence="3" type="ORF">OZ401_002189</name>
</gene>